<evidence type="ECO:0000313" key="2">
    <source>
        <dbReference type="EMBL" id="AFM42972.1"/>
    </source>
</evidence>
<sequence length="137" mass="16216">MNKPMIADTNILIRLFVKDDDAQIEQLVRLIEQGDTTFCILSLVLIEAYWVLRKVYGFDKESILQVFEDFVESDGVELEEEILMQRILVRFREVNVDFVDVYLAEKSRSLELPILTWNSKDFRKLDCEFYKPQDISI</sequence>
<name>I4DAZ8_DESAJ</name>
<feature type="domain" description="PIN" evidence="1">
    <location>
        <begin position="6"/>
        <end position="126"/>
    </location>
</feature>
<dbReference type="STRING" id="646529.Desaci_4109"/>
<dbReference type="eggNOG" id="COG5611">
    <property type="taxonomic scope" value="Bacteria"/>
</dbReference>
<evidence type="ECO:0000313" key="3">
    <source>
        <dbReference type="Proteomes" id="UP000002892"/>
    </source>
</evidence>
<dbReference type="SUPFAM" id="SSF88723">
    <property type="entry name" value="PIN domain-like"/>
    <property type="match status" value="1"/>
</dbReference>
<dbReference type="RefSeq" id="WP_014828958.1">
    <property type="nucleotide sequence ID" value="NC_018068.1"/>
</dbReference>
<keyword evidence="3" id="KW-1185">Reference proteome</keyword>
<organism evidence="2 3">
    <name type="scientific">Desulfosporosinus acidiphilus (strain DSM 22704 / JCM 16185 / SJ4)</name>
    <dbReference type="NCBI Taxonomy" id="646529"/>
    <lineage>
        <taxon>Bacteria</taxon>
        <taxon>Bacillati</taxon>
        <taxon>Bacillota</taxon>
        <taxon>Clostridia</taxon>
        <taxon>Eubacteriales</taxon>
        <taxon>Desulfitobacteriaceae</taxon>
        <taxon>Desulfosporosinus</taxon>
    </lineage>
</organism>
<dbReference type="AlphaFoldDB" id="I4DAZ8"/>
<dbReference type="HOGENOM" id="CLU_121449_2_0_9"/>
<protein>
    <submittedName>
        <fullName evidence="2">Putative nucleic-acid-binding protein, contains PIN domain</fullName>
    </submittedName>
</protein>
<dbReference type="Pfam" id="PF01850">
    <property type="entry name" value="PIN"/>
    <property type="match status" value="1"/>
</dbReference>
<accession>I4DAZ8</accession>
<dbReference type="EMBL" id="CP003639">
    <property type="protein sequence ID" value="AFM42972.1"/>
    <property type="molecule type" value="Genomic_DNA"/>
</dbReference>
<evidence type="ECO:0000259" key="1">
    <source>
        <dbReference type="Pfam" id="PF01850"/>
    </source>
</evidence>
<dbReference type="OrthoDB" id="9789052at2"/>
<proteinExistence type="predicted"/>
<dbReference type="Gene3D" id="3.40.50.1010">
    <property type="entry name" value="5'-nuclease"/>
    <property type="match status" value="1"/>
</dbReference>
<dbReference type="InterPro" id="IPR029060">
    <property type="entry name" value="PIN-like_dom_sf"/>
</dbReference>
<dbReference type="Proteomes" id="UP000002892">
    <property type="component" value="Chromosome"/>
</dbReference>
<gene>
    <name evidence="2" type="ordered locus">Desaci_4109</name>
</gene>
<reference evidence="2 3" key="1">
    <citation type="journal article" date="2012" name="J. Bacteriol.">
        <title>Complete genome sequences of Desulfosporosinus orientis DSM765T, Desulfosporosinus youngiae DSM17734T, Desulfosporosinus meridiei DSM13257T, and Desulfosporosinus acidiphilus DSM22704T.</title>
        <authorList>
            <person name="Pester M."/>
            <person name="Brambilla E."/>
            <person name="Alazard D."/>
            <person name="Rattei T."/>
            <person name="Weinmaier T."/>
            <person name="Han J."/>
            <person name="Lucas S."/>
            <person name="Lapidus A."/>
            <person name="Cheng J.F."/>
            <person name="Goodwin L."/>
            <person name="Pitluck S."/>
            <person name="Peters L."/>
            <person name="Ovchinnikova G."/>
            <person name="Teshima H."/>
            <person name="Detter J.C."/>
            <person name="Han C.S."/>
            <person name="Tapia R."/>
            <person name="Land M.L."/>
            <person name="Hauser L."/>
            <person name="Kyrpides N.C."/>
            <person name="Ivanova N.N."/>
            <person name="Pagani I."/>
            <person name="Huntmann M."/>
            <person name="Wei C.L."/>
            <person name="Davenport K.W."/>
            <person name="Daligault H."/>
            <person name="Chain P.S."/>
            <person name="Chen A."/>
            <person name="Mavromatis K."/>
            <person name="Markowitz V."/>
            <person name="Szeto E."/>
            <person name="Mikhailova N."/>
            <person name="Pati A."/>
            <person name="Wagner M."/>
            <person name="Woyke T."/>
            <person name="Ollivier B."/>
            <person name="Klenk H.P."/>
            <person name="Spring S."/>
            <person name="Loy A."/>
        </authorList>
    </citation>
    <scope>NUCLEOTIDE SEQUENCE [LARGE SCALE GENOMIC DNA]</scope>
    <source>
        <strain evidence="3">DSM 22704 / JCM 16185 / SJ4</strain>
    </source>
</reference>
<dbReference type="InterPro" id="IPR002716">
    <property type="entry name" value="PIN_dom"/>
</dbReference>
<dbReference type="KEGG" id="dai:Desaci_4109"/>